<name>A0AAP0E4I0_9MAGN</name>
<proteinExistence type="predicted"/>
<organism evidence="1 2">
    <name type="scientific">Stephania yunnanensis</name>
    <dbReference type="NCBI Taxonomy" id="152371"/>
    <lineage>
        <taxon>Eukaryota</taxon>
        <taxon>Viridiplantae</taxon>
        <taxon>Streptophyta</taxon>
        <taxon>Embryophyta</taxon>
        <taxon>Tracheophyta</taxon>
        <taxon>Spermatophyta</taxon>
        <taxon>Magnoliopsida</taxon>
        <taxon>Ranunculales</taxon>
        <taxon>Menispermaceae</taxon>
        <taxon>Menispermoideae</taxon>
        <taxon>Cissampelideae</taxon>
        <taxon>Stephania</taxon>
    </lineage>
</organism>
<gene>
    <name evidence="1" type="ORF">Syun_028880</name>
</gene>
<protein>
    <submittedName>
        <fullName evidence="1">Uncharacterized protein</fullName>
    </submittedName>
</protein>
<dbReference type="AlphaFoldDB" id="A0AAP0E4I0"/>
<accession>A0AAP0E4I0</accession>
<dbReference type="EMBL" id="JBBNAF010000013">
    <property type="protein sequence ID" value="KAK9086486.1"/>
    <property type="molecule type" value="Genomic_DNA"/>
</dbReference>
<sequence length="97" mass="10597">MTEPQAFLQLHRGMCSLLSAIVCKILAIFPELEASRPRSKSGIQALCSLHVALEKAKSLLQHYSDCSTVNFICGYATCLEDGYVNCIEGNTFVATIL</sequence>
<keyword evidence="2" id="KW-1185">Reference proteome</keyword>
<reference evidence="1 2" key="1">
    <citation type="submission" date="2024-01" db="EMBL/GenBank/DDBJ databases">
        <title>Genome assemblies of Stephania.</title>
        <authorList>
            <person name="Yang L."/>
        </authorList>
    </citation>
    <scope>NUCLEOTIDE SEQUENCE [LARGE SCALE GENOMIC DNA]</scope>
    <source>
        <strain evidence="1">YNDBR</strain>
        <tissue evidence="1">Leaf</tissue>
    </source>
</reference>
<evidence type="ECO:0000313" key="2">
    <source>
        <dbReference type="Proteomes" id="UP001420932"/>
    </source>
</evidence>
<dbReference type="Proteomes" id="UP001420932">
    <property type="component" value="Unassembled WGS sequence"/>
</dbReference>
<evidence type="ECO:0000313" key="1">
    <source>
        <dbReference type="EMBL" id="KAK9086486.1"/>
    </source>
</evidence>
<comment type="caution">
    <text evidence="1">The sequence shown here is derived from an EMBL/GenBank/DDBJ whole genome shotgun (WGS) entry which is preliminary data.</text>
</comment>